<evidence type="ECO:0000256" key="4">
    <source>
        <dbReference type="ARBA" id="ARBA00022692"/>
    </source>
</evidence>
<dbReference type="CDD" id="cd06261">
    <property type="entry name" value="TM_PBP2"/>
    <property type="match status" value="1"/>
</dbReference>
<comment type="caution">
    <text evidence="9">The sequence shown here is derived from an EMBL/GenBank/DDBJ whole genome shotgun (WGS) entry which is preliminary data.</text>
</comment>
<keyword evidence="6 7" id="KW-0472">Membrane</keyword>
<organism evidence="9 10">
    <name type="scientific">SAR324 cluster bacterium</name>
    <dbReference type="NCBI Taxonomy" id="2024889"/>
    <lineage>
        <taxon>Bacteria</taxon>
        <taxon>Deltaproteobacteria</taxon>
        <taxon>SAR324 cluster</taxon>
    </lineage>
</organism>
<dbReference type="GO" id="GO:0055085">
    <property type="term" value="P:transmembrane transport"/>
    <property type="evidence" value="ECO:0007669"/>
    <property type="project" value="InterPro"/>
</dbReference>
<dbReference type="SUPFAM" id="SSF161098">
    <property type="entry name" value="MetI-like"/>
    <property type="match status" value="1"/>
</dbReference>
<evidence type="ECO:0000256" key="7">
    <source>
        <dbReference type="RuleBase" id="RU363032"/>
    </source>
</evidence>
<feature type="transmembrane region" description="Helical" evidence="7">
    <location>
        <begin position="140"/>
        <end position="162"/>
    </location>
</feature>
<evidence type="ECO:0000313" key="9">
    <source>
        <dbReference type="EMBL" id="MAH64684.1"/>
    </source>
</evidence>
<dbReference type="Pfam" id="PF00528">
    <property type="entry name" value="BPD_transp_1"/>
    <property type="match status" value="1"/>
</dbReference>
<accession>A0A2D6YNE3</accession>
<gene>
    <name evidence="9" type="ORF">CMN54_14825</name>
</gene>
<evidence type="ECO:0000313" key="10">
    <source>
        <dbReference type="Proteomes" id="UP000226525"/>
    </source>
</evidence>
<evidence type="ECO:0000259" key="8">
    <source>
        <dbReference type="PROSITE" id="PS50928"/>
    </source>
</evidence>
<dbReference type="InterPro" id="IPR050901">
    <property type="entry name" value="BP-dep_ABC_trans_perm"/>
</dbReference>
<comment type="subcellular location">
    <subcellularLocation>
        <location evidence="1 7">Cell membrane</location>
        <topology evidence="1 7">Multi-pass membrane protein</topology>
    </subcellularLocation>
</comment>
<feature type="domain" description="ABC transmembrane type-1" evidence="8">
    <location>
        <begin position="71"/>
        <end position="261"/>
    </location>
</feature>
<dbReference type="PROSITE" id="PS50928">
    <property type="entry name" value="ABC_TM1"/>
    <property type="match status" value="1"/>
</dbReference>
<feature type="transmembrane region" description="Helical" evidence="7">
    <location>
        <begin position="238"/>
        <end position="261"/>
    </location>
</feature>
<dbReference type="AlphaFoldDB" id="A0A2D6YNE3"/>
<proteinExistence type="inferred from homology"/>
<keyword evidence="3" id="KW-1003">Cell membrane</keyword>
<dbReference type="PANTHER" id="PTHR32243">
    <property type="entry name" value="MALTOSE TRANSPORT SYSTEM PERMEASE-RELATED"/>
    <property type="match status" value="1"/>
</dbReference>
<evidence type="ECO:0000256" key="3">
    <source>
        <dbReference type="ARBA" id="ARBA00022475"/>
    </source>
</evidence>
<reference evidence="10" key="1">
    <citation type="submission" date="2017-09" db="EMBL/GenBank/DDBJ databases">
        <title>The Reconstruction of 2,631 Draft Metagenome-Assembled Genomes from the Global Oceans.</title>
        <authorList>
            <person name="Tully B.J."/>
            <person name="Graham E.D."/>
            <person name="Heidelberg J.F."/>
        </authorList>
    </citation>
    <scope>NUCLEOTIDE SEQUENCE [LARGE SCALE GENOMIC DNA]</scope>
</reference>
<dbReference type="PANTHER" id="PTHR32243:SF52">
    <property type="entry name" value="ABC TRANSPORTER PERMEASE PROTEIN"/>
    <property type="match status" value="1"/>
</dbReference>
<keyword evidence="2 7" id="KW-0813">Transport</keyword>
<evidence type="ECO:0000256" key="2">
    <source>
        <dbReference type="ARBA" id="ARBA00022448"/>
    </source>
</evidence>
<evidence type="ECO:0000256" key="5">
    <source>
        <dbReference type="ARBA" id="ARBA00022989"/>
    </source>
</evidence>
<sequence>MGNSIRKQVADLFQFALILCAAVVILVPIYWIASGAFKQQVDVFQLKLLFTPTLANFEEIFRSPYNLHEKFFNSVLVAGTTVIVAIPLATMAAYSFSRFRLRFERTMFLMILSTQFVPAVVIVLPYFLLFRDLGLLDTRVALVLVNLSLILPFAIWMIKGFIDGIPLDTEEAALVDGSSRLQVIWNIVLPMALPGILTAAIFCFILAWNEFLFAVIITNSKAVTMPVGLSLFHAEEGVLWHLISAAGILIMLPMFGLAMIIQKHFVQGMTLGAVR</sequence>
<comment type="similarity">
    <text evidence="7">Belongs to the binding-protein-dependent transport system permease family.</text>
</comment>
<evidence type="ECO:0000256" key="6">
    <source>
        <dbReference type="ARBA" id="ARBA00023136"/>
    </source>
</evidence>
<evidence type="ECO:0000256" key="1">
    <source>
        <dbReference type="ARBA" id="ARBA00004651"/>
    </source>
</evidence>
<keyword evidence="4 7" id="KW-0812">Transmembrane</keyword>
<dbReference type="InterPro" id="IPR035906">
    <property type="entry name" value="MetI-like_sf"/>
</dbReference>
<feature type="transmembrane region" description="Helical" evidence="7">
    <location>
        <begin position="71"/>
        <end position="96"/>
    </location>
</feature>
<name>A0A2D6YNE3_9DELT</name>
<dbReference type="EMBL" id="NZEX01000180">
    <property type="protein sequence ID" value="MAH64684.1"/>
    <property type="molecule type" value="Genomic_DNA"/>
</dbReference>
<protein>
    <submittedName>
        <fullName evidence="9">ABC transporter permease</fullName>
    </submittedName>
</protein>
<dbReference type="Gene3D" id="1.10.3720.10">
    <property type="entry name" value="MetI-like"/>
    <property type="match status" value="1"/>
</dbReference>
<feature type="transmembrane region" description="Helical" evidence="7">
    <location>
        <begin position="183"/>
        <end position="208"/>
    </location>
</feature>
<dbReference type="InterPro" id="IPR000515">
    <property type="entry name" value="MetI-like"/>
</dbReference>
<dbReference type="Proteomes" id="UP000226525">
    <property type="component" value="Unassembled WGS sequence"/>
</dbReference>
<feature type="transmembrane region" description="Helical" evidence="7">
    <location>
        <begin position="108"/>
        <end position="128"/>
    </location>
</feature>
<feature type="transmembrane region" description="Helical" evidence="7">
    <location>
        <begin position="12"/>
        <end position="33"/>
    </location>
</feature>
<dbReference type="GO" id="GO:0005886">
    <property type="term" value="C:plasma membrane"/>
    <property type="evidence" value="ECO:0007669"/>
    <property type="project" value="UniProtKB-SubCell"/>
</dbReference>
<keyword evidence="5 7" id="KW-1133">Transmembrane helix</keyword>